<dbReference type="AlphaFoldDB" id="A0AAV2HQ24"/>
<comment type="caution">
    <text evidence="2">The sequence shown here is derived from an EMBL/GenBank/DDBJ whole genome shotgun (WGS) entry which is preliminary data.</text>
</comment>
<dbReference type="Proteomes" id="UP001497497">
    <property type="component" value="Unassembled WGS sequence"/>
</dbReference>
<accession>A0AAV2HQ24</accession>
<feature type="signal peptide" evidence="1">
    <location>
        <begin position="1"/>
        <end position="20"/>
    </location>
</feature>
<reference evidence="2 3" key="1">
    <citation type="submission" date="2024-04" db="EMBL/GenBank/DDBJ databases">
        <authorList>
            <consortium name="Genoscope - CEA"/>
            <person name="William W."/>
        </authorList>
    </citation>
    <scope>NUCLEOTIDE SEQUENCE [LARGE SCALE GENOMIC DNA]</scope>
</reference>
<gene>
    <name evidence="2" type="ORF">GSLYS_00008599001</name>
</gene>
<evidence type="ECO:0000313" key="2">
    <source>
        <dbReference type="EMBL" id="CAL1534639.1"/>
    </source>
</evidence>
<organism evidence="2 3">
    <name type="scientific">Lymnaea stagnalis</name>
    <name type="common">Great pond snail</name>
    <name type="synonym">Helix stagnalis</name>
    <dbReference type="NCBI Taxonomy" id="6523"/>
    <lineage>
        <taxon>Eukaryota</taxon>
        <taxon>Metazoa</taxon>
        <taxon>Spiralia</taxon>
        <taxon>Lophotrochozoa</taxon>
        <taxon>Mollusca</taxon>
        <taxon>Gastropoda</taxon>
        <taxon>Heterobranchia</taxon>
        <taxon>Euthyneura</taxon>
        <taxon>Panpulmonata</taxon>
        <taxon>Hygrophila</taxon>
        <taxon>Lymnaeoidea</taxon>
        <taxon>Lymnaeidae</taxon>
        <taxon>Lymnaea</taxon>
    </lineage>
</organism>
<name>A0AAV2HQ24_LYMST</name>
<keyword evidence="3" id="KW-1185">Reference proteome</keyword>
<sequence length="310" mass="34248">MASPAFICCLVISLCGLSFSTWVSFDATPTTVHLGLSRRLTLRCGVHRNAPAGSPGSINETASFTTINITHVMSIVISQWNATTKQNDTIGNVTPFGDLDITQPEDRFYAEGNTEKSPNPDEVGYLQISWKIPVEEQTGSYMCEVFALNRNFHPISMVREVVVSGLNATPVELAKHIASLQDRVDVLENLTGSWVNVTALEKKIESLENELHKLANTEPILPSPNFQMGVFECKIGETDVHVEFPKRFHEVPTVFANALYFQKSESVLSSLLSVNHCNANFHCKARDRGFNVSWIAIGNMYAGPELSPCE</sequence>
<proteinExistence type="predicted"/>
<dbReference type="EMBL" id="CAXITT010000177">
    <property type="protein sequence ID" value="CAL1534639.1"/>
    <property type="molecule type" value="Genomic_DNA"/>
</dbReference>
<evidence type="ECO:0000256" key="1">
    <source>
        <dbReference type="SAM" id="SignalP"/>
    </source>
</evidence>
<keyword evidence="1" id="KW-0732">Signal</keyword>
<evidence type="ECO:0000313" key="3">
    <source>
        <dbReference type="Proteomes" id="UP001497497"/>
    </source>
</evidence>
<feature type="chain" id="PRO_5043931875" evidence="1">
    <location>
        <begin position="21"/>
        <end position="310"/>
    </location>
</feature>
<protein>
    <submittedName>
        <fullName evidence="2">Uncharacterized protein</fullName>
    </submittedName>
</protein>